<evidence type="ECO:0000313" key="1">
    <source>
        <dbReference type="EMBL" id="MDF3293394.1"/>
    </source>
</evidence>
<dbReference type="Proteomes" id="UP001216579">
    <property type="component" value="Unassembled WGS sequence"/>
</dbReference>
<organism evidence="1 2">
    <name type="scientific">Streptomyces silvisoli</name>
    <dbReference type="NCBI Taxonomy" id="3034235"/>
    <lineage>
        <taxon>Bacteria</taxon>
        <taxon>Bacillati</taxon>
        <taxon>Actinomycetota</taxon>
        <taxon>Actinomycetes</taxon>
        <taxon>Kitasatosporales</taxon>
        <taxon>Streptomycetaceae</taxon>
        <taxon>Streptomyces</taxon>
    </lineage>
</organism>
<dbReference type="EMBL" id="JARJBC010000026">
    <property type="protein sequence ID" value="MDF3293394.1"/>
    <property type="molecule type" value="Genomic_DNA"/>
</dbReference>
<name>A0ABT5ZV43_9ACTN</name>
<proteinExistence type="predicted"/>
<gene>
    <name evidence="1" type="ORF">P3G67_30130</name>
</gene>
<protein>
    <recommendedName>
        <fullName evidence="3">DNA primase/polymerase bifunctional N-terminal domain-containing protein</fullName>
    </recommendedName>
</protein>
<accession>A0ABT5ZV43</accession>
<reference evidence="1 2" key="1">
    <citation type="submission" date="2023-03" db="EMBL/GenBank/DDBJ databases">
        <title>Draft genome sequence of Streptomyces sp. RB6PN23 isolated from peat swamp forest in Thailand.</title>
        <authorList>
            <person name="Klaysubun C."/>
            <person name="Duangmal K."/>
        </authorList>
    </citation>
    <scope>NUCLEOTIDE SEQUENCE [LARGE SCALE GENOMIC DNA]</scope>
    <source>
        <strain evidence="1 2">RB6PN23</strain>
    </source>
</reference>
<dbReference type="RefSeq" id="WP_276096324.1">
    <property type="nucleotide sequence ID" value="NZ_JARJBC010000026.1"/>
</dbReference>
<keyword evidence="2" id="KW-1185">Reference proteome</keyword>
<evidence type="ECO:0000313" key="2">
    <source>
        <dbReference type="Proteomes" id="UP001216579"/>
    </source>
</evidence>
<comment type="caution">
    <text evidence="1">The sequence shown here is derived from an EMBL/GenBank/DDBJ whole genome shotgun (WGS) entry which is preliminary data.</text>
</comment>
<sequence length="132" mass="15013">MFDQLDRREMPLGPVVIDRGSKQLGFFLPSRSRARFARFVEREAEDPPEYRYLDEGSFIVVPGPMPLSEDRYQWLRAPVRRPEASPLRTASLAVMLVAATALIERADRYGEKYPSAEAAWAEEWEGASEHAG</sequence>
<evidence type="ECO:0008006" key="3">
    <source>
        <dbReference type="Google" id="ProtNLM"/>
    </source>
</evidence>